<reference evidence="1 2" key="1">
    <citation type="journal article" date="2019" name="Emerg. Microbes Infect.">
        <title>Comprehensive subspecies identification of 175 nontuberculous mycobacteria species based on 7547 genomic profiles.</title>
        <authorList>
            <person name="Matsumoto Y."/>
            <person name="Kinjo T."/>
            <person name="Motooka D."/>
            <person name="Nabeya D."/>
            <person name="Jung N."/>
            <person name="Uechi K."/>
            <person name="Horii T."/>
            <person name="Iida T."/>
            <person name="Fujita J."/>
            <person name="Nakamura S."/>
        </authorList>
    </citation>
    <scope>NUCLEOTIDE SEQUENCE [LARGE SCALE GENOMIC DNA]</scope>
    <source>
        <strain evidence="1 2">JCM 16367</strain>
    </source>
</reference>
<dbReference type="AlphaFoldDB" id="A0A7I7PEW6"/>
<dbReference type="EMBL" id="AP022583">
    <property type="protein sequence ID" value="BBY07110.1"/>
    <property type="molecule type" value="Genomic_DNA"/>
</dbReference>
<protein>
    <submittedName>
        <fullName evidence="1">Uncharacterized protein</fullName>
    </submittedName>
</protein>
<dbReference type="KEGG" id="mnv:MNVI_24280"/>
<organism evidence="1 2">
    <name type="scientific">Mycobacterium noviomagense</name>
    <dbReference type="NCBI Taxonomy" id="459858"/>
    <lineage>
        <taxon>Bacteria</taxon>
        <taxon>Bacillati</taxon>
        <taxon>Actinomycetota</taxon>
        <taxon>Actinomycetes</taxon>
        <taxon>Mycobacteriales</taxon>
        <taxon>Mycobacteriaceae</taxon>
        <taxon>Mycobacterium</taxon>
    </lineage>
</organism>
<dbReference type="Proteomes" id="UP000466894">
    <property type="component" value="Chromosome"/>
</dbReference>
<name>A0A7I7PEW6_9MYCO</name>
<dbReference type="RefSeq" id="WP_232070212.1">
    <property type="nucleotide sequence ID" value="NZ_AP022583.1"/>
</dbReference>
<sequence>MRSIAPEPPPLTPDADDSEIKIAAVADTKDGLAKLLADKTPGWRWAAFASVLVLRRAAVQSRLRDCRLGYSPSTRLRAYSGLEVGRFVTECMEEMVQLVGQVEAFMLTPAFMEVFGSRTDESTADADGIVQVANRLMDYHDRFLELAEHCRDFAVPSQYTELMRDVGELVNIPLDSYCTFIDDFVERIGEMPELMRYGRGTIEADPVVLHMSVDDRLLKRITQQLRTAAKS</sequence>
<gene>
    <name evidence="1" type="ORF">MNVI_24280</name>
</gene>
<evidence type="ECO:0000313" key="1">
    <source>
        <dbReference type="EMBL" id="BBY07110.1"/>
    </source>
</evidence>
<accession>A0A7I7PEW6</accession>
<proteinExistence type="predicted"/>
<evidence type="ECO:0000313" key="2">
    <source>
        <dbReference type="Proteomes" id="UP000466894"/>
    </source>
</evidence>